<dbReference type="AlphaFoldDB" id="A0AAE1EFT9"/>
<proteinExistence type="predicted"/>
<gene>
    <name evidence="2" type="ORF">Pcinc_042619</name>
</gene>
<feature type="region of interest" description="Disordered" evidence="1">
    <location>
        <begin position="45"/>
        <end position="113"/>
    </location>
</feature>
<sequence>MQMQSNLHNGRQKTCTKMVVISLFHQIFSESSLIIQHMCDRFHKREKKMGSREKPTFPRNLREYRHNARHARPPPSPVYEVGDDGMDEPPPEDPYPLHLTTPLKARGTRRPPI</sequence>
<feature type="compositionally biased region" description="Acidic residues" evidence="1">
    <location>
        <begin position="81"/>
        <end position="91"/>
    </location>
</feature>
<reference evidence="2" key="1">
    <citation type="submission" date="2023-10" db="EMBL/GenBank/DDBJ databases">
        <title>Genome assemblies of two species of porcelain crab, Petrolisthes cinctipes and Petrolisthes manimaculis (Anomura: Porcellanidae).</title>
        <authorList>
            <person name="Angst P."/>
        </authorList>
    </citation>
    <scope>NUCLEOTIDE SEQUENCE</scope>
    <source>
        <strain evidence="2">PB745_01</strain>
        <tissue evidence="2">Gill</tissue>
    </source>
</reference>
<evidence type="ECO:0000313" key="3">
    <source>
        <dbReference type="Proteomes" id="UP001286313"/>
    </source>
</evidence>
<dbReference type="Proteomes" id="UP001286313">
    <property type="component" value="Unassembled WGS sequence"/>
</dbReference>
<evidence type="ECO:0000256" key="1">
    <source>
        <dbReference type="SAM" id="MobiDB-lite"/>
    </source>
</evidence>
<accession>A0AAE1EFT9</accession>
<evidence type="ECO:0000313" key="2">
    <source>
        <dbReference type="EMBL" id="KAK3850692.1"/>
    </source>
</evidence>
<protein>
    <submittedName>
        <fullName evidence="2">Uncharacterized protein</fullName>
    </submittedName>
</protein>
<feature type="compositionally biased region" description="Basic and acidic residues" evidence="1">
    <location>
        <begin position="45"/>
        <end position="66"/>
    </location>
</feature>
<comment type="caution">
    <text evidence="2">The sequence shown here is derived from an EMBL/GenBank/DDBJ whole genome shotgun (WGS) entry which is preliminary data.</text>
</comment>
<keyword evidence="3" id="KW-1185">Reference proteome</keyword>
<organism evidence="2 3">
    <name type="scientific">Petrolisthes cinctipes</name>
    <name type="common">Flat porcelain crab</name>
    <dbReference type="NCBI Taxonomy" id="88211"/>
    <lineage>
        <taxon>Eukaryota</taxon>
        <taxon>Metazoa</taxon>
        <taxon>Ecdysozoa</taxon>
        <taxon>Arthropoda</taxon>
        <taxon>Crustacea</taxon>
        <taxon>Multicrustacea</taxon>
        <taxon>Malacostraca</taxon>
        <taxon>Eumalacostraca</taxon>
        <taxon>Eucarida</taxon>
        <taxon>Decapoda</taxon>
        <taxon>Pleocyemata</taxon>
        <taxon>Anomura</taxon>
        <taxon>Galatheoidea</taxon>
        <taxon>Porcellanidae</taxon>
        <taxon>Petrolisthes</taxon>
    </lineage>
</organism>
<name>A0AAE1EFT9_PETCI</name>
<dbReference type="EMBL" id="JAWQEG010008240">
    <property type="protein sequence ID" value="KAK3850692.1"/>
    <property type="molecule type" value="Genomic_DNA"/>
</dbReference>